<feature type="region of interest" description="Disordered" evidence="1">
    <location>
        <begin position="370"/>
        <end position="391"/>
    </location>
</feature>
<dbReference type="Proteomes" id="UP000604046">
    <property type="component" value="Unassembled WGS sequence"/>
</dbReference>
<dbReference type="EMBL" id="CAJNDS010002632">
    <property type="protein sequence ID" value="CAE7550567.1"/>
    <property type="molecule type" value="Genomic_DNA"/>
</dbReference>
<feature type="region of interest" description="Disordered" evidence="1">
    <location>
        <begin position="469"/>
        <end position="493"/>
    </location>
</feature>
<organism evidence="2 3">
    <name type="scientific">Symbiodinium natans</name>
    <dbReference type="NCBI Taxonomy" id="878477"/>
    <lineage>
        <taxon>Eukaryota</taxon>
        <taxon>Sar</taxon>
        <taxon>Alveolata</taxon>
        <taxon>Dinophyceae</taxon>
        <taxon>Suessiales</taxon>
        <taxon>Symbiodiniaceae</taxon>
        <taxon>Symbiodinium</taxon>
    </lineage>
</organism>
<evidence type="ECO:0000313" key="3">
    <source>
        <dbReference type="Proteomes" id="UP000604046"/>
    </source>
</evidence>
<evidence type="ECO:0008006" key="4">
    <source>
        <dbReference type="Google" id="ProtNLM"/>
    </source>
</evidence>
<keyword evidence="3" id="KW-1185">Reference proteome</keyword>
<dbReference type="AlphaFoldDB" id="A0A812TZS3"/>
<name>A0A812TZS3_9DINO</name>
<evidence type="ECO:0000313" key="2">
    <source>
        <dbReference type="EMBL" id="CAE7550567.1"/>
    </source>
</evidence>
<gene>
    <name evidence="2" type="ORF">SNAT2548_LOCUS30918</name>
</gene>
<dbReference type="Gene3D" id="1.20.5.2050">
    <property type="match status" value="4"/>
</dbReference>
<reference evidence="2" key="1">
    <citation type="submission" date="2021-02" db="EMBL/GenBank/DDBJ databases">
        <authorList>
            <person name="Dougan E. K."/>
            <person name="Rhodes N."/>
            <person name="Thang M."/>
            <person name="Chan C."/>
        </authorList>
    </citation>
    <scope>NUCLEOTIDE SEQUENCE</scope>
</reference>
<protein>
    <recommendedName>
        <fullName evidence="4">AP2/ERF domain-containing protein</fullName>
    </recommendedName>
</protein>
<sequence>MMKMWPWMHDLPTRAWAGHGWLVEEDGMRRLSPTGGGSAMKGLEIFEAFGTVPEESQEAPGASAPSSSGAAGQVITRSFRGLERQSGVQGICWHKLGLWQLSVLEGGKRQRITFPISKHMKEGLSEDEAVAAALEEAKAHREELVRQGKLKPPKPVTAKASGSAVRGVKYNKKTGRFQVQITNPHTKKYAEGGTFQTLAEAEAKARELAEKLGQREQVVPVDRLAEAPHFEPLGPEPGVKWIPGEKAWRARTTVGGKERNMRFRPKDLSEKEVEKAWKQAVAWRKQQEKERERVTVLSVKLAKPRRERTRKLRQVKKEVKQEVKQELKHEVKQEDLARRSQTAGVKRELVEEGQLAWFVKQEEAEEAESVRPSKRRRISHKRPDISPPSFESRVPEWAEKCLAFQSSGKTWLPTKPCCPASPFLGLAAAPWEGCKENEAKACMQRLSKVQFCEFRDFFYDNPHHALFNDHGKDSSGSGPVEKAHGPQPEHLQDAAAKQHRAAEMMKMWPWMHDLPTRAWAGHGWLVEEDGMRRLSPTGGGSAMKGLEIFEAFGTVPEESQEAAGASAPSGFWAAGQVLTKKFRGLERQSGVQGISWHRTRMYWQVSFQKAGKQQRVNFPVSEHIKEGLSEDEAVAAALEEAKAHREELVRQGKLQPPKPINAKATGSAVRGVISNTGGTFRVQIVNPRTKKREDGGTFKTLAEAEAKAREMAKKLGLQAEGGVVPVDRLAEVPHFEPLGPEKNVRWRQGAQHWRATYRVNGKQRNFTVKPKDYSEKEVEKAWKQAVAWRKQQEKERERADRAPKR</sequence>
<proteinExistence type="predicted"/>
<accession>A0A812TZS3</accession>
<evidence type="ECO:0000256" key="1">
    <source>
        <dbReference type="SAM" id="MobiDB-lite"/>
    </source>
</evidence>
<feature type="region of interest" description="Disordered" evidence="1">
    <location>
        <begin position="145"/>
        <end position="165"/>
    </location>
</feature>
<comment type="caution">
    <text evidence="2">The sequence shown here is derived from an EMBL/GenBank/DDBJ whole genome shotgun (WGS) entry which is preliminary data.</text>
</comment>